<keyword evidence="3" id="KW-0378">Hydrolase</keyword>
<dbReference type="Proteomes" id="UP000595857">
    <property type="component" value="Chromosome"/>
</dbReference>
<dbReference type="InterPro" id="IPR000352">
    <property type="entry name" value="Pep_chain_release_fac_I"/>
</dbReference>
<dbReference type="RefSeq" id="WP_201637051.1">
    <property type="nucleotide sequence ID" value="NZ_CP068046.1"/>
</dbReference>
<dbReference type="Gene3D" id="3.30.160.20">
    <property type="match status" value="1"/>
</dbReference>
<dbReference type="EC" id="3.1.1.29" evidence="3"/>
<dbReference type="PANTHER" id="PTHR47814:SF1">
    <property type="entry name" value="PEPTIDYL-TRNA HYDROLASE ARFB"/>
    <property type="match status" value="1"/>
</dbReference>
<evidence type="ECO:0000259" key="2">
    <source>
        <dbReference type="PROSITE" id="PS00745"/>
    </source>
</evidence>
<evidence type="ECO:0000256" key="1">
    <source>
        <dbReference type="SAM" id="MobiDB-lite"/>
    </source>
</evidence>
<dbReference type="PROSITE" id="PS00745">
    <property type="entry name" value="RF_PROK_I"/>
    <property type="match status" value="1"/>
</dbReference>
<accession>A0ABX7CGS5</accession>
<organism evidence="3 4">
    <name type="scientific">Devosia rhizoryzae</name>
    <dbReference type="NCBI Taxonomy" id="2774137"/>
    <lineage>
        <taxon>Bacteria</taxon>
        <taxon>Pseudomonadati</taxon>
        <taxon>Pseudomonadota</taxon>
        <taxon>Alphaproteobacteria</taxon>
        <taxon>Hyphomicrobiales</taxon>
        <taxon>Devosiaceae</taxon>
        <taxon>Devosia</taxon>
    </lineage>
</organism>
<dbReference type="PANTHER" id="PTHR47814">
    <property type="entry name" value="PEPTIDYL-TRNA HYDROLASE ARFB"/>
    <property type="match status" value="1"/>
</dbReference>
<dbReference type="Pfam" id="PF00472">
    <property type="entry name" value="RF-1"/>
    <property type="match status" value="1"/>
</dbReference>
<reference evidence="3 4" key="1">
    <citation type="submission" date="2021-01" db="EMBL/GenBank/DDBJ databases">
        <title>Genome seq and assembly of Devosia sp. LEGU1.</title>
        <authorList>
            <person name="Chhetri G."/>
        </authorList>
    </citation>
    <scope>NUCLEOTIDE SEQUENCE [LARGE SCALE GENOMIC DNA]</scope>
    <source>
        <strain evidence="3 4">LEGU1</strain>
    </source>
</reference>
<keyword evidence="4" id="KW-1185">Reference proteome</keyword>
<name>A0ABX7CGS5_9HYPH</name>
<dbReference type="GO" id="GO:0004045">
    <property type="term" value="F:peptidyl-tRNA hydrolase activity"/>
    <property type="evidence" value="ECO:0007669"/>
    <property type="project" value="UniProtKB-EC"/>
</dbReference>
<feature type="domain" description="Prokaryotic-type class I peptide chain release factors" evidence="2">
    <location>
        <begin position="19"/>
        <end position="35"/>
    </location>
</feature>
<dbReference type="EMBL" id="CP068046">
    <property type="protein sequence ID" value="QQR41111.1"/>
    <property type="molecule type" value="Genomic_DNA"/>
</dbReference>
<dbReference type="NCBIfam" id="NF006718">
    <property type="entry name" value="PRK09256.1"/>
    <property type="match status" value="1"/>
</dbReference>
<sequence length="138" mass="15172">MITRTIAIDPSEIEETFVRSSGPGGQNVNKVASAVQLRFDLWNSPNIPEPMKRRVAALAGSRMTKEGVIVITSNSHRDQPLNRAEALARLVALLKEGAYPPKPRIATRPTLASKQRRLLGKSIRSDVKRHRSGPVGED</sequence>
<evidence type="ECO:0000313" key="3">
    <source>
        <dbReference type="EMBL" id="QQR41111.1"/>
    </source>
</evidence>
<protein>
    <submittedName>
        <fullName evidence="3">Aminoacyl-tRNA hydrolase</fullName>
        <ecNumber evidence="3">3.1.1.29</ecNumber>
    </submittedName>
</protein>
<evidence type="ECO:0000313" key="4">
    <source>
        <dbReference type="Proteomes" id="UP000595857"/>
    </source>
</evidence>
<dbReference type="SUPFAM" id="SSF110916">
    <property type="entry name" value="Peptidyl-tRNA hydrolase domain-like"/>
    <property type="match status" value="1"/>
</dbReference>
<gene>
    <name evidence="3" type="primary">arfB</name>
    <name evidence="3" type="ORF">JI748_05030</name>
</gene>
<feature type="region of interest" description="Disordered" evidence="1">
    <location>
        <begin position="102"/>
        <end position="138"/>
    </location>
</feature>
<proteinExistence type="predicted"/>